<comment type="subcellular location">
    <subcellularLocation>
        <location evidence="2">Cell membrane</location>
        <topology evidence="2">Lipid-anchor</topology>
        <topology evidence="2">GPI-anchor</topology>
    </subcellularLocation>
</comment>
<keyword evidence="7 11" id="KW-0472">Membrane</keyword>
<dbReference type="InterPro" id="IPR026643">
    <property type="entry name" value="CAMPATH-1"/>
</dbReference>
<feature type="transmembrane region" description="Helical" evidence="11">
    <location>
        <begin position="60"/>
        <end position="81"/>
    </location>
</feature>
<evidence type="ECO:0000256" key="10">
    <source>
        <dbReference type="SAM" id="MobiDB-lite"/>
    </source>
</evidence>
<evidence type="ECO:0000313" key="13">
    <source>
        <dbReference type="Ensembl" id="ENSCGRP00001021608.1"/>
    </source>
</evidence>
<proteinExistence type="predicted"/>
<reference evidence="15" key="1">
    <citation type="journal article" date="2018" name="Biotechnol. Bioeng.">
        <title>A reference genome of the Chinese hamster based on a hybrid assembly strategy.</title>
        <authorList>
            <person name="Rupp O."/>
            <person name="MacDonald M.L."/>
            <person name="Li S."/>
            <person name="Dhiman H."/>
            <person name="Polson S."/>
            <person name="Griep S."/>
            <person name="Heffner K."/>
            <person name="Hernandez I."/>
            <person name="Brinkrolf K."/>
            <person name="Jadhav V."/>
            <person name="Samoudi M."/>
            <person name="Hao H."/>
            <person name="Kingham B."/>
            <person name="Goesmann A."/>
            <person name="Betenbaugh M.J."/>
            <person name="Lewis N.E."/>
            <person name="Borth N."/>
            <person name="Lee K.H."/>
        </authorList>
    </citation>
    <scope>NUCLEOTIDE SEQUENCE [LARGE SCALE GENOMIC DNA]</scope>
    <source>
        <strain evidence="15">17A/GY</strain>
    </source>
</reference>
<evidence type="ECO:0000256" key="8">
    <source>
        <dbReference type="ARBA" id="ARBA00023180"/>
    </source>
</evidence>
<accession>A0A8C2MP63</accession>
<evidence type="ECO:0000256" key="9">
    <source>
        <dbReference type="ARBA" id="ARBA00023288"/>
    </source>
</evidence>
<evidence type="ECO:0000256" key="3">
    <source>
        <dbReference type="ARBA" id="ARBA00013286"/>
    </source>
</evidence>
<dbReference type="Proteomes" id="UP000694386">
    <property type="component" value="Unplaced"/>
</dbReference>
<dbReference type="GO" id="GO:0005886">
    <property type="term" value="C:plasma membrane"/>
    <property type="evidence" value="ECO:0007669"/>
    <property type="project" value="UniProtKB-SubCell"/>
</dbReference>
<keyword evidence="11" id="KW-0812">Transmembrane</keyword>
<evidence type="ECO:0000313" key="16">
    <source>
        <dbReference type="RefSeq" id="XP_035294535.1"/>
    </source>
</evidence>
<dbReference type="OrthoDB" id="9635028at2759"/>
<dbReference type="PANTHER" id="PTHR15029">
    <property type="entry name" value="CAMPATH-1 ANTIGEN"/>
    <property type="match status" value="1"/>
</dbReference>
<keyword evidence="4" id="KW-1003">Cell membrane</keyword>
<dbReference type="GO" id="GO:0098552">
    <property type="term" value="C:side of membrane"/>
    <property type="evidence" value="ECO:0007669"/>
    <property type="project" value="UniProtKB-KW"/>
</dbReference>
<evidence type="ECO:0000256" key="4">
    <source>
        <dbReference type="ARBA" id="ARBA00022475"/>
    </source>
</evidence>
<evidence type="ECO:0000313" key="15">
    <source>
        <dbReference type="Proteomes" id="UP001108280"/>
    </source>
</evidence>
<evidence type="ECO:0000256" key="1">
    <source>
        <dbReference type="ARBA" id="ARBA00002087"/>
    </source>
</evidence>
<dbReference type="Pfam" id="PF15116">
    <property type="entry name" value="CD52"/>
    <property type="match status" value="1"/>
</dbReference>
<organism evidence="13 14">
    <name type="scientific">Cricetulus griseus</name>
    <name type="common">Chinese hamster</name>
    <name type="synonym">Cricetulus barabensis griseus</name>
    <dbReference type="NCBI Taxonomy" id="10029"/>
    <lineage>
        <taxon>Eukaryota</taxon>
        <taxon>Metazoa</taxon>
        <taxon>Chordata</taxon>
        <taxon>Craniata</taxon>
        <taxon>Vertebrata</taxon>
        <taxon>Euteleostomi</taxon>
        <taxon>Mammalia</taxon>
        <taxon>Eutheria</taxon>
        <taxon>Euarchontoglires</taxon>
        <taxon>Glires</taxon>
        <taxon>Rodentia</taxon>
        <taxon>Myomorpha</taxon>
        <taxon>Muroidea</taxon>
        <taxon>Cricetidae</taxon>
        <taxon>Cricetinae</taxon>
        <taxon>Cricetulus</taxon>
    </lineage>
</organism>
<keyword evidence="11" id="KW-1133">Transmembrane helix</keyword>
<feature type="signal peptide" evidence="12">
    <location>
        <begin position="1"/>
        <end position="24"/>
    </location>
</feature>
<sequence>MNSFLLLVTISLLVAVQIQTGVLGDNGTKASPTTASGSRTTLVTTKKTPGKPPKSGASSLVDVGACSFFFFTNTLMSLFYLG</sequence>
<dbReference type="KEGG" id="cge:118238160"/>
<feature type="compositionally biased region" description="Low complexity" evidence="10">
    <location>
        <begin position="37"/>
        <end position="58"/>
    </location>
</feature>
<dbReference type="GO" id="GO:0007204">
    <property type="term" value="P:positive regulation of cytosolic calcium ion concentration"/>
    <property type="evidence" value="ECO:0007669"/>
    <property type="project" value="TreeGrafter"/>
</dbReference>
<name>A0A8C2MP63_CRIGR</name>
<reference evidence="15" key="2">
    <citation type="journal article" date="2020" name="Biotechnol. Bioeng.">
        <title>Chromosome-scale scaffolds for the Chinese hamster reference genome assembly to facilitate the study of the CHO epigenome.</title>
        <authorList>
            <person name="Hilliard W."/>
            <person name="MacDonald M."/>
            <person name="Lee K.H."/>
        </authorList>
    </citation>
    <scope>NUCLEOTIDE SEQUENCE [LARGE SCALE GENOMIC DNA]</scope>
    <source>
        <strain evidence="15">17A/GY</strain>
    </source>
</reference>
<dbReference type="GO" id="GO:0097225">
    <property type="term" value="C:sperm midpiece"/>
    <property type="evidence" value="ECO:0007669"/>
    <property type="project" value="TreeGrafter"/>
</dbReference>
<feature type="chain" id="PRO_5044678955" description="CAMPATH-1 antigen" evidence="12">
    <location>
        <begin position="25"/>
        <end position="82"/>
    </location>
</feature>
<feature type="region of interest" description="Disordered" evidence="10">
    <location>
        <begin position="23"/>
        <end position="58"/>
    </location>
</feature>
<dbReference type="AlphaFoldDB" id="A0A8C2MP63"/>
<dbReference type="PANTHER" id="PTHR15029:SF0">
    <property type="entry name" value="CAMPATH-1 ANTIGEN"/>
    <property type="match status" value="1"/>
</dbReference>
<gene>
    <name evidence="13 16" type="primary">LOC118238160</name>
</gene>
<evidence type="ECO:0000256" key="12">
    <source>
        <dbReference type="SAM" id="SignalP"/>
    </source>
</evidence>
<dbReference type="GeneID" id="118238160"/>
<reference evidence="16" key="3">
    <citation type="submission" date="2025-04" db="UniProtKB">
        <authorList>
            <consortium name="RefSeq"/>
        </authorList>
    </citation>
    <scope>IDENTIFICATION</scope>
    <source>
        <strain evidence="16">17A/GY</strain>
        <tissue evidence="16">Liver</tissue>
    </source>
</reference>
<dbReference type="RefSeq" id="XP_035316557.1">
    <property type="nucleotide sequence ID" value="XM_035460666.1"/>
</dbReference>
<evidence type="ECO:0000256" key="6">
    <source>
        <dbReference type="ARBA" id="ARBA00022729"/>
    </source>
</evidence>
<keyword evidence="8" id="KW-0325">Glycoprotein</keyword>
<dbReference type="RefSeq" id="XP_035294535.1">
    <property type="nucleotide sequence ID" value="XM_035438644.1"/>
</dbReference>
<keyword evidence="9" id="KW-0449">Lipoprotein</keyword>
<protein>
    <recommendedName>
        <fullName evidence="3">CAMPATH-1 antigen</fullName>
    </recommendedName>
</protein>
<comment type="function">
    <text evidence="1">May play a role in carrying and orienting carbohydrate, as well as having a more specific role.</text>
</comment>
<evidence type="ECO:0000256" key="2">
    <source>
        <dbReference type="ARBA" id="ARBA00004609"/>
    </source>
</evidence>
<dbReference type="Proteomes" id="UP001108280">
    <property type="component" value="Chromosome 2"/>
</dbReference>
<keyword evidence="5" id="KW-0336">GPI-anchor</keyword>
<reference evidence="13" key="4">
    <citation type="submission" date="2025-05" db="UniProtKB">
        <authorList>
            <consortium name="Ensembl"/>
        </authorList>
    </citation>
    <scope>IDENTIFICATION</scope>
</reference>
<evidence type="ECO:0000256" key="7">
    <source>
        <dbReference type="ARBA" id="ARBA00023136"/>
    </source>
</evidence>
<evidence type="ECO:0000256" key="5">
    <source>
        <dbReference type="ARBA" id="ARBA00022622"/>
    </source>
</evidence>
<dbReference type="Ensembl" id="ENSCGRT00001025852.1">
    <property type="protein sequence ID" value="ENSCGRP00001021608.1"/>
    <property type="gene ID" value="ENSCGRG00001020409.1"/>
</dbReference>
<keyword evidence="15" id="KW-1185">Reference proteome</keyword>
<evidence type="ECO:0000256" key="11">
    <source>
        <dbReference type="SAM" id="Phobius"/>
    </source>
</evidence>
<keyword evidence="6 12" id="KW-0732">Signal</keyword>
<evidence type="ECO:0000313" key="14">
    <source>
        <dbReference type="Proteomes" id="UP000694386"/>
    </source>
</evidence>